<keyword evidence="4 6" id="KW-0472">Membrane</keyword>
<dbReference type="Proteomes" id="UP000034502">
    <property type="component" value="Unassembled WGS sequence"/>
</dbReference>
<feature type="transmembrane region" description="Helical" evidence="6">
    <location>
        <begin position="39"/>
        <end position="60"/>
    </location>
</feature>
<evidence type="ECO:0000256" key="3">
    <source>
        <dbReference type="ARBA" id="ARBA00022989"/>
    </source>
</evidence>
<protein>
    <recommendedName>
        <fullName evidence="7">Lipopolysaccharide assembly protein A domain-containing protein</fullName>
    </recommendedName>
</protein>
<gene>
    <name evidence="8" type="ORF">UX86_C0012G0002</name>
</gene>
<dbReference type="AlphaFoldDB" id="A0A0G1S438"/>
<feature type="coiled-coil region" evidence="5">
    <location>
        <begin position="69"/>
        <end position="103"/>
    </location>
</feature>
<evidence type="ECO:0000313" key="8">
    <source>
        <dbReference type="EMBL" id="KKU64137.1"/>
    </source>
</evidence>
<keyword evidence="1" id="KW-1003">Cell membrane</keyword>
<dbReference type="EMBL" id="LCNU01000012">
    <property type="protein sequence ID" value="KKU64137.1"/>
    <property type="molecule type" value="Genomic_DNA"/>
</dbReference>
<organism evidence="8 9">
    <name type="scientific">Candidatus Amesbacteria bacterium GW2011_GWC1_47_15</name>
    <dbReference type="NCBI Taxonomy" id="1618364"/>
    <lineage>
        <taxon>Bacteria</taxon>
        <taxon>Candidatus Amesiibacteriota</taxon>
    </lineage>
</organism>
<sequence>MLALIMLVAAGLGMAYFATENVVSVPITMAGSPVGQFPLYVIVLGSVLAGLLLAWVISLVNGLSSSMKILGKDSEIKRTQKTLEQMQRENHDLELEVARLKGQVPEEPIRDIEEAQDEEVRPSVWDRVRGGYQRT</sequence>
<evidence type="ECO:0000259" key="7">
    <source>
        <dbReference type="Pfam" id="PF06305"/>
    </source>
</evidence>
<evidence type="ECO:0000256" key="2">
    <source>
        <dbReference type="ARBA" id="ARBA00022692"/>
    </source>
</evidence>
<keyword evidence="2 6" id="KW-0812">Transmembrane</keyword>
<dbReference type="STRING" id="1618364.UX86_C0012G0002"/>
<keyword evidence="5" id="KW-0175">Coiled coil</keyword>
<reference evidence="8 9" key="1">
    <citation type="journal article" date="2015" name="Nature">
        <title>rRNA introns, odd ribosomes, and small enigmatic genomes across a large radiation of phyla.</title>
        <authorList>
            <person name="Brown C.T."/>
            <person name="Hug L.A."/>
            <person name="Thomas B.C."/>
            <person name="Sharon I."/>
            <person name="Castelle C.J."/>
            <person name="Singh A."/>
            <person name="Wilkins M.J."/>
            <person name="Williams K.H."/>
            <person name="Banfield J.F."/>
        </authorList>
    </citation>
    <scope>NUCLEOTIDE SEQUENCE [LARGE SCALE GENOMIC DNA]</scope>
</reference>
<accession>A0A0G1S438</accession>
<dbReference type="Pfam" id="PF06305">
    <property type="entry name" value="LapA_dom"/>
    <property type="match status" value="1"/>
</dbReference>
<proteinExistence type="predicted"/>
<evidence type="ECO:0000256" key="5">
    <source>
        <dbReference type="SAM" id="Coils"/>
    </source>
</evidence>
<dbReference type="GO" id="GO:0005886">
    <property type="term" value="C:plasma membrane"/>
    <property type="evidence" value="ECO:0007669"/>
    <property type="project" value="InterPro"/>
</dbReference>
<keyword evidence="3 6" id="KW-1133">Transmembrane helix</keyword>
<evidence type="ECO:0000256" key="6">
    <source>
        <dbReference type="SAM" id="Phobius"/>
    </source>
</evidence>
<comment type="caution">
    <text evidence="8">The sequence shown here is derived from an EMBL/GenBank/DDBJ whole genome shotgun (WGS) entry which is preliminary data.</text>
</comment>
<feature type="domain" description="Lipopolysaccharide assembly protein A" evidence="7">
    <location>
        <begin position="21"/>
        <end position="84"/>
    </location>
</feature>
<evidence type="ECO:0000313" key="9">
    <source>
        <dbReference type="Proteomes" id="UP000034502"/>
    </source>
</evidence>
<evidence type="ECO:0000256" key="4">
    <source>
        <dbReference type="ARBA" id="ARBA00023136"/>
    </source>
</evidence>
<evidence type="ECO:0000256" key="1">
    <source>
        <dbReference type="ARBA" id="ARBA00022475"/>
    </source>
</evidence>
<dbReference type="InterPro" id="IPR010445">
    <property type="entry name" value="LapA_dom"/>
</dbReference>
<name>A0A0G1S438_9BACT</name>